<reference evidence="2" key="1">
    <citation type="submission" date="2017-06" db="EMBL/GenBank/DDBJ databases">
        <authorList>
            <person name="Varghese N."/>
            <person name="Submissions S."/>
        </authorList>
    </citation>
    <scope>NUCLEOTIDE SEQUENCE [LARGE SCALE GENOMIC DNA]</scope>
    <source>
        <strain evidence="2">DSM 22348</strain>
    </source>
</reference>
<gene>
    <name evidence="1" type="ORF">SAMN05444352_10536</name>
</gene>
<organism evidence="1 2">
    <name type="scientific">Pseudomonas japonica</name>
    <dbReference type="NCBI Taxonomy" id="256466"/>
    <lineage>
        <taxon>Bacteria</taxon>
        <taxon>Pseudomonadati</taxon>
        <taxon>Pseudomonadota</taxon>
        <taxon>Gammaproteobacteria</taxon>
        <taxon>Pseudomonadales</taxon>
        <taxon>Pseudomonadaceae</taxon>
        <taxon>Pseudomonas</taxon>
    </lineage>
</organism>
<dbReference type="Proteomes" id="UP000198407">
    <property type="component" value="Unassembled WGS sequence"/>
</dbReference>
<evidence type="ECO:0008006" key="3">
    <source>
        <dbReference type="Google" id="ProtNLM"/>
    </source>
</evidence>
<dbReference type="SUPFAM" id="SSF52540">
    <property type="entry name" value="P-loop containing nucleoside triphosphate hydrolases"/>
    <property type="match status" value="1"/>
</dbReference>
<protein>
    <recommendedName>
        <fullName evidence="3">DNA helicase</fullName>
    </recommendedName>
</protein>
<dbReference type="AlphaFoldDB" id="A0A239CV91"/>
<keyword evidence="2" id="KW-1185">Reference proteome</keyword>
<dbReference type="STRING" id="1215104.GCA_000730585_05276"/>
<dbReference type="EMBL" id="FZOL01000005">
    <property type="protein sequence ID" value="SNS23273.1"/>
    <property type="molecule type" value="Genomic_DNA"/>
</dbReference>
<name>A0A239CV91_9PSED</name>
<dbReference type="Gene3D" id="3.40.50.300">
    <property type="entry name" value="P-loop containing nucleotide triphosphate hydrolases"/>
    <property type="match status" value="1"/>
</dbReference>
<evidence type="ECO:0000313" key="2">
    <source>
        <dbReference type="Proteomes" id="UP000198407"/>
    </source>
</evidence>
<accession>A0A239CV91</accession>
<evidence type="ECO:0000313" key="1">
    <source>
        <dbReference type="EMBL" id="SNS23273.1"/>
    </source>
</evidence>
<dbReference type="InterPro" id="IPR027417">
    <property type="entry name" value="P-loop_NTPase"/>
</dbReference>
<proteinExistence type="predicted"/>
<sequence>MDLAPSAVERILVKLLDWAVGVSGPSSVKLLPEARRLFDQNKLYFGIKVMEKSNLRFLMVDEVAAQKYLLPNGRWDVDYKYRHARDNNPFRMQMLISDRDERWLSGAQDHLVRTFRANLDEHLHVQGYAGIGKSHLVGALVECLQPYKTLVLARTDEKLANLLRRIKCDPRELTCSTFRKFASKLLHRRSVESKIFRVKVGKEALAQELNIIGVASHDPLATVNICLRMLGRYCRSRDYALSLKHMPRLHKTLSDVDAMILLEYSSRLWAYLQANPEWGRFTDIEVLLMIKSASLEGRLVSPRYSHVLVDESQDVPASLLQILERGRQVLVTLGDEYQHGSDDVAVRARTVRQSVVGFSVRSGRNIEDLVNPLISRHSKKAKEAFEGSRHADVGIEEYPEGFVPPEGCVVLTASLWDTMKWAIQLRDLKCSFSFYSRDEETKLWEFMITAIGLFNPRFHQRDEGEVHPYFSEWTSWQQVRDANQFDESFLWVEAELKKGFRVSDVTGMITLVARASRSCMLMRAGQAGGMEFDNVLLTPGLLTTMQFKDAYEFDDRICAVYIAISRAKKKLYLPYKLIDWIKHHDYIDFREKHIH</sequence>